<dbReference type="EMBL" id="VBUU01000014">
    <property type="protein sequence ID" value="TLG09448.1"/>
    <property type="molecule type" value="Genomic_DNA"/>
</dbReference>
<protein>
    <recommendedName>
        <fullName evidence="3">DUF3558 domain-containing protein</fullName>
    </recommendedName>
</protein>
<accession>A0A5R8PDH4</accession>
<organism evidence="1 2">
    <name type="scientific">Nocardia cyriacigeorgica</name>
    <dbReference type="NCBI Taxonomy" id="135487"/>
    <lineage>
        <taxon>Bacteria</taxon>
        <taxon>Bacillati</taxon>
        <taxon>Actinomycetota</taxon>
        <taxon>Actinomycetes</taxon>
        <taxon>Mycobacteriales</taxon>
        <taxon>Nocardiaceae</taxon>
        <taxon>Nocardia</taxon>
    </lineage>
</organism>
<dbReference type="Proteomes" id="UP000308349">
    <property type="component" value="Unassembled WGS sequence"/>
</dbReference>
<evidence type="ECO:0000313" key="1">
    <source>
        <dbReference type="EMBL" id="TLG09448.1"/>
    </source>
</evidence>
<dbReference type="RefSeq" id="WP_138456727.1">
    <property type="nucleotide sequence ID" value="NZ_VBUU01000014.1"/>
</dbReference>
<evidence type="ECO:0008006" key="3">
    <source>
        <dbReference type="Google" id="ProtNLM"/>
    </source>
</evidence>
<name>A0A5R8PDH4_9NOCA</name>
<gene>
    <name evidence="1" type="ORF">FEK35_15085</name>
</gene>
<dbReference type="PROSITE" id="PS51257">
    <property type="entry name" value="PROKAR_LIPOPROTEIN"/>
    <property type="match status" value="1"/>
</dbReference>
<proteinExistence type="predicted"/>
<sequence>MNRIATSVLAIALTVGLTAGCSPDEEPEATISLSELCIPWNDYLVNELHIDGVTGGTRDPRFKMEKGGSGHRTCTFNWAGSWGIAASLFEDRDSNLPPVERERVRTASANVRTGQGYKQVDGYGYPTWVLDRRPGAKEVSQVEVDVYVNDHIAGFNISQPATQPMTDEQLANTIRFTIALAEKLTR</sequence>
<reference evidence="1 2" key="1">
    <citation type="submission" date="2019-05" db="EMBL/GenBank/DDBJ databases">
        <title>Genomes sequences of two Nocardia cyriacigeorgica environmental isolates, type strains Nocardia asteroides ATCC 19247 and Nocardia cyriacigeorgica DSM 44484.</title>
        <authorList>
            <person name="Vautrin F."/>
            <person name="Bergeron E."/>
            <person name="Dubost A."/>
            <person name="Abrouk D."/>
            <person name="Rodriguez Nava V."/>
            <person name="Pujic P."/>
        </authorList>
    </citation>
    <scope>NUCLEOTIDE SEQUENCE [LARGE SCALE GENOMIC DNA]</scope>
    <source>
        <strain evidence="1 2">EML 1456</strain>
    </source>
</reference>
<dbReference type="AlphaFoldDB" id="A0A5R8PDH4"/>
<evidence type="ECO:0000313" key="2">
    <source>
        <dbReference type="Proteomes" id="UP000308349"/>
    </source>
</evidence>
<comment type="caution">
    <text evidence="1">The sequence shown here is derived from an EMBL/GenBank/DDBJ whole genome shotgun (WGS) entry which is preliminary data.</text>
</comment>
<dbReference type="OrthoDB" id="9885428at2"/>